<keyword evidence="1" id="KW-0547">Nucleotide-binding</keyword>
<dbReference type="InterPro" id="IPR001650">
    <property type="entry name" value="Helicase_C-like"/>
</dbReference>
<dbReference type="SMART" id="SM00490">
    <property type="entry name" value="HELICc"/>
    <property type="match status" value="1"/>
</dbReference>
<reference evidence="9 11" key="1">
    <citation type="journal article" date="2016" name="Genome Announc.">
        <title>Complete Genome Sequences of Aerococcus christensenii CCUG 28831T, Aerococcus sanguinicola CCUG 43001T, Aerococcus urinae CCUG 36881T, Aerococcus urinaeequi CCUG 28094T, Aerococcus urinaehominis CCUG 42038 BT, and Aerococcus viridans CCUG 4311T.</title>
        <authorList>
            <person name="Carkaci D."/>
            <person name="Dargis R."/>
            <person name="Nielsen X.C."/>
            <person name="Skovgaard O."/>
            <person name="Fuursted K."/>
            <person name="Christensen J.J."/>
        </authorList>
    </citation>
    <scope>NUCLEOTIDE SEQUENCE [LARGE SCALE GENOMIC DNA]</scope>
    <source>
        <strain evidence="9 11">CCUG43001</strain>
    </source>
</reference>
<accession>A0A109RD70</accession>
<evidence type="ECO:0000256" key="4">
    <source>
        <dbReference type="ARBA" id="ARBA00022840"/>
    </source>
</evidence>
<dbReference type="Gene3D" id="3.40.50.300">
    <property type="entry name" value="P-loop containing nucleotide triphosphate hydrolases"/>
    <property type="match status" value="2"/>
</dbReference>
<keyword evidence="3 10" id="KW-0347">Helicase</keyword>
<dbReference type="PANTHER" id="PTHR47959">
    <property type="entry name" value="ATP-DEPENDENT RNA HELICASE RHLE-RELATED"/>
    <property type="match status" value="1"/>
</dbReference>
<dbReference type="Pfam" id="PF00270">
    <property type="entry name" value="DEAD"/>
    <property type="match status" value="1"/>
</dbReference>
<evidence type="ECO:0000256" key="2">
    <source>
        <dbReference type="ARBA" id="ARBA00022801"/>
    </source>
</evidence>
<dbReference type="Pfam" id="PF00271">
    <property type="entry name" value="Helicase_C"/>
    <property type="match status" value="1"/>
</dbReference>
<dbReference type="Proteomes" id="UP000069912">
    <property type="component" value="Chromosome"/>
</dbReference>
<dbReference type="GO" id="GO:0016787">
    <property type="term" value="F:hydrolase activity"/>
    <property type="evidence" value="ECO:0007669"/>
    <property type="project" value="UniProtKB-KW"/>
</dbReference>
<dbReference type="PROSITE" id="PS51194">
    <property type="entry name" value="HELICASE_CTER"/>
    <property type="match status" value="1"/>
</dbReference>
<dbReference type="AlphaFoldDB" id="A0A109RD70"/>
<feature type="domain" description="Helicase ATP-binding" evidence="7">
    <location>
        <begin position="29"/>
        <end position="198"/>
    </location>
</feature>
<sequence>MWNNLSEEVRDLVEAAGFQAPTEVQKAAWEPMLAGENFYMVSPTGTGKTLAYLLPLLEKLEANGQVQAVILAPSQDLAAQIADVARHWAKAKGIKVQSLVGGANIKRQIEKLKRKPELVIGTAGRLNELAQSRKLKLHQVNRLVLDECDRLFSQEQAATTQAFIDRVQQSVSLAAFSATANAEAWAQFEGLREEVFFLDCSQASQALTAKRQHLYLQVSSRKRDDALRRLAQVEGMQALVFVRSIAELDRLKEKLTYRQVPVAVLHSEMTSQDRQNALQGFRQGRYVYLLTTDVAARGMDIPDLPYVIQYDQAEDRATYTHRSGRTGRMGAEGSVLSFVTDRSLRELKKQVPDQAKLEEVFLSQGQVSKEAPVHRDQGTSKSKRGQSQTQKSKNKNKKRKRQQKNKGARRQKK</sequence>
<protein>
    <submittedName>
        <fullName evidence="10">ATP-dependent helicase</fullName>
    </submittedName>
</protein>
<evidence type="ECO:0000313" key="9">
    <source>
        <dbReference type="EMBL" id="AMB93861.1"/>
    </source>
</evidence>
<name>A0A109RD70_9LACT</name>
<dbReference type="InterPro" id="IPR027417">
    <property type="entry name" value="P-loop_NTPase"/>
</dbReference>
<organism evidence="9 11">
    <name type="scientific">Aerococcus sanguinicola</name>
    <dbReference type="NCBI Taxonomy" id="119206"/>
    <lineage>
        <taxon>Bacteria</taxon>
        <taxon>Bacillati</taxon>
        <taxon>Bacillota</taxon>
        <taxon>Bacilli</taxon>
        <taxon>Lactobacillales</taxon>
        <taxon>Aerococcaceae</taxon>
        <taxon>Aerococcus</taxon>
    </lineage>
</organism>
<evidence type="ECO:0000313" key="11">
    <source>
        <dbReference type="Proteomes" id="UP000069912"/>
    </source>
</evidence>
<evidence type="ECO:0000256" key="6">
    <source>
        <dbReference type="SAM" id="MobiDB-lite"/>
    </source>
</evidence>
<dbReference type="PROSITE" id="PS51192">
    <property type="entry name" value="HELICASE_ATP_BIND_1"/>
    <property type="match status" value="1"/>
</dbReference>
<dbReference type="GO" id="GO:0003724">
    <property type="term" value="F:RNA helicase activity"/>
    <property type="evidence" value="ECO:0007669"/>
    <property type="project" value="TreeGrafter"/>
</dbReference>
<gene>
    <name evidence="9" type="ORF">AWM72_03355</name>
    <name evidence="10" type="ORF">CYJ28_05725</name>
</gene>
<dbReference type="RefSeq" id="WP_067973148.1">
    <property type="nucleotide sequence ID" value="NZ_CAJHKM010000004.1"/>
</dbReference>
<evidence type="ECO:0000259" key="8">
    <source>
        <dbReference type="PROSITE" id="PS51194"/>
    </source>
</evidence>
<dbReference type="GO" id="GO:0003676">
    <property type="term" value="F:nucleic acid binding"/>
    <property type="evidence" value="ECO:0007669"/>
    <property type="project" value="InterPro"/>
</dbReference>
<keyword evidence="4" id="KW-0067">ATP-binding</keyword>
<feature type="domain" description="Helicase C-terminal" evidence="8">
    <location>
        <begin position="225"/>
        <end position="368"/>
    </location>
</feature>
<comment type="similarity">
    <text evidence="5">Belongs to the DEAD box helicase family.</text>
</comment>
<dbReference type="OrthoDB" id="9805696at2"/>
<dbReference type="EMBL" id="CP014160">
    <property type="protein sequence ID" value="AMB93861.1"/>
    <property type="molecule type" value="Genomic_DNA"/>
</dbReference>
<reference evidence="10 12" key="3">
    <citation type="submission" date="2017-12" db="EMBL/GenBank/DDBJ databases">
        <title>Phylogenetic diversity of female urinary microbiome.</title>
        <authorList>
            <person name="Thomas-White K."/>
            <person name="Wolfe A.J."/>
        </authorList>
    </citation>
    <scope>NUCLEOTIDE SEQUENCE [LARGE SCALE GENOMIC DNA]</scope>
    <source>
        <strain evidence="10 12">UMB0139</strain>
    </source>
</reference>
<dbReference type="CDD" id="cd18787">
    <property type="entry name" value="SF2_C_DEAD"/>
    <property type="match status" value="1"/>
</dbReference>
<dbReference type="GeneID" id="92903107"/>
<dbReference type="PANTHER" id="PTHR47959:SF1">
    <property type="entry name" value="ATP-DEPENDENT RNA HELICASE DBPA"/>
    <property type="match status" value="1"/>
</dbReference>
<dbReference type="KEGG" id="asan:AWM72_03355"/>
<dbReference type="InterPro" id="IPR011545">
    <property type="entry name" value="DEAD/DEAH_box_helicase_dom"/>
</dbReference>
<evidence type="ECO:0000313" key="10">
    <source>
        <dbReference type="EMBL" id="PKZ21406.1"/>
    </source>
</evidence>
<reference evidence="11" key="2">
    <citation type="submission" date="2016-01" db="EMBL/GenBank/DDBJ databases">
        <title>Six Aerococcus type strain genome sequencing and assembly using PacBio and Illumina Hiseq.</title>
        <authorList>
            <person name="Carkaci D."/>
            <person name="Dargis R."/>
            <person name="Nielsen X.C."/>
            <person name="Skovgaard O."/>
            <person name="Fuursted K."/>
            <person name="Christensen J.J."/>
        </authorList>
    </citation>
    <scope>NUCLEOTIDE SEQUENCE [LARGE SCALE GENOMIC DNA]</scope>
    <source>
        <strain evidence="11">CCUG43001</strain>
    </source>
</reference>
<dbReference type="GO" id="GO:0005829">
    <property type="term" value="C:cytosol"/>
    <property type="evidence" value="ECO:0007669"/>
    <property type="project" value="TreeGrafter"/>
</dbReference>
<evidence type="ECO:0000313" key="12">
    <source>
        <dbReference type="Proteomes" id="UP000234239"/>
    </source>
</evidence>
<keyword evidence="2" id="KW-0378">Hydrolase</keyword>
<dbReference type="EMBL" id="PKGY01000003">
    <property type="protein sequence ID" value="PKZ21406.1"/>
    <property type="molecule type" value="Genomic_DNA"/>
</dbReference>
<feature type="region of interest" description="Disordered" evidence="6">
    <location>
        <begin position="364"/>
        <end position="413"/>
    </location>
</feature>
<dbReference type="SMART" id="SM00487">
    <property type="entry name" value="DEXDc"/>
    <property type="match status" value="1"/>
</dbReference>
<dbReference type="CDD" id="cd00268">
    <property type="entry name" value="DEADc"/>
    <property type="match status" value="1"/>
</dbReference>
<evidence type="ECO:0000256" key="1">
    <source>
        <dbReference type="ARBA" id="ARBA00022741"/>
    </source>
</evidence>
<evidence type="ECO:0000256" key="3">
    <source>
        <dbReference type="ARBA" id="ARBA00022806"/>
    </source>
</evidence>
<dbReference type="SUPFAM" id="SSF52540">
    <property type="entry name" value="P-loop containing nucleoside triphosphate hydrolases"/>
    <property type="match status" value="1"/>
</dbReference>
<dbReference type="InterPro" id="IPR044742">
    <property type="entry name" value="DEAD/DEAH_RhlB"/>
</dbReference>
<dbReference type="GO" id="GO:0005524">
    <property type="term" value="F:ATP binding"/>
    <property type="evidence" value="ECO:0007669"/>
    <property type="project" value="UniProtKB-KW"/>
</dbReference>
<keyword evidence="11" id="KW-1185">Reference proteome</keyword>
<proteinExistence type="inferred from homology"/>
<evidence type="ECO:0000256" key="5">
    <source>
        <dbReference type="ARBA" id="ARBA00038437"/>
    </source>
</evidence>
<feature type="compositionally biased region" description="Basic residues" evidence="6">
    <location>
        <begin position="392"/>
        <end position="413"/>
    </location>
</feature>
<dbReference type="InterPro" id="IPR014001">
    <property type="entry name" value="Helicase_ATP-bd"/>
</dbReference>
<evidence type="ECO:0000259" key="7">
    <source>
        <dbReference type="PROSITE" id="PS51192"/>
    </source>
</evidence>
<dbReference type="Proteomes" id="UP000234239">
    <property type="component" value="Unassembled WGS sequence"/>
</dbReference>
<dbReference type="InterPro" id="IPR050079">
    <property type="entry name" value="DEAD_box_RNA_helicase"/>
</dbReference>